<evidence type="ECO:0000313" key="2">
    <source>
        <dbReference type="Proteomes" id="UP000887043"/>
    </source>
</evidence>
<protein>
    <recommendedName>
        <fullName evidence="3">Right handed beta helix domain-containing protein</fullName>
    </recommendedName>
</protein>
<dbReference type="SUPFAM" id="SSF51126">
    <property type="entry name" value="Pectin lyase-like"/>
    <property type="match status" value="1"/>
</dbReference>
<accession>A0AA37MKX7</accession>
<gene>
    <name evidence="1" type="ORF">PRRU23_09340</name>
</gene>
<comment type="caution">
    <text evidence="1">The sequence shown here is derived from an EMBL/GenBank/DDBJ whole genome shotgun (WGS) entry which is preliminary data.</text>
</comment>
<dbReference type="InterPro" id="IPR011050">
    <property type="entry name" value="Pectin_lyase_fold/virulence"/>
</dbReference>
<dbReference type="InterPro" id="IPR012334">
    <property type="entry name" value="Pectin_lyas_fold"/>
</dbReference>
<dbReference type="EMBL" id="BPTR01000001">
    <property type="protein sequence ID" value="GJG27234.1"/>
    <property type="molecule type" value="Genomic_DNA"/>
</dbReference>
<reference evidence="1" key="1">
    <citation type="submission" date="2021-08" db="EMBL/GenBank/DDBJ databases">
        <title>Prevotella lacticifex sp. nov., isolated from rumen of cow.</title>
        <authorList>
            <person name="Shinkai T."/>
            <person name="Ikeyama N."/>
            <person name="Kumagai M."/>
            <person name="Ohmori H."/>
            <person name="Sakamoto M."/>
            <person name="Ohkuma M."/>
            <person name="Mitsumori M."/>
        </authorList>
    </citation>
    <scope>NUCLEOTIDE SEQUENCE</scope>
    <source>
        <strain evidence="1">DSM 11371</strain>
    </source>
</reference>
<name>A0AA37MKX7_SEGBR</name>
<evidence type="ECO:0000313" key="1">
    <source>
        <dbReference type="EMBL" id="GJG27234.1"/>
    </source>
</evidence>
<proteinExistence type="predicted"/>
<dbReference type="Gene3D" id="2.160.20.10">
    <property type="entry name" value="Single-stranded right-handed beta-helix, Pectin lyase-like"/>
    <property type="match status" value="1"/>
</dbReference>
<sequence length="455" mass="50385">MDDDSFTTSPSAVLTFETDTVRMDTTFSNVPTTTRSFWIYNNSNAGLRLASVRLENGISSGYRVNVNGSYMSASSNYRLYDIEIRKGDSIRVFVELTSATTGKEDPQLVEDNLIFTLESAKEHVVNLCGYSWDADLLDALHISQDTLISSTRPIVLKHDIQIDSMATLTLGAGTTVYFHQGAGISVDGALHVDGTAGHPVILRSDRLDNLFDYLPYDRTPGLWKGVIFNPGAQGCIEHLDLHSSYNGVYADSSTVTMGNSIIHNCQGAGLYAVNCKLDIVNSQFSNTLGNCVDINGGDVSFNHCTFAQFYPFSANREYAFKFDESWKSFVKLHVRNSLITGYADDEMLGIPGSDSLKNCFFDYCIIRTPTITTNDSVRFTHIVYEDVSDTAMYGRKHFVLLDTSHMIYDFHLSEKSAAINAGDKSSGTSHDHDGTLRDSIPDIGAYEFVRKETEK</sequence>
<organism evidence="1 2">
    <name type="scientific">Segatella bryantii</name>
    <name type="common">Prevotella bryantii</name>
    <dbReference type="NCBI Taxonomy" id="77095"/>
    <lineage>
        <taxon>Bacteria</taxon>
        <taxon>Pseudomonadati</taxon>
        <taxon>Bacteroidota</taxon>
        <taxon>Bacteroidia</taxon>
        <taxon>Bacteroidales</taxon>
        <taxon>Prevotellaceae</taxon>
        <taxon>Segatella</taxon>
    </lineage>
</organism>
<dbReference type="NCBIfam" id="NF041518">
    <property type="entry name" value="choice_anch_Q"/>
    <property type="match status" value="1"/>
</dbReference>
<dbReference type="AlphaFoldDB" id="A0AA37MKX7"/>
<evidence type="ECO:0008006" key="3">
    <source>
        <dbReference type="Google" id="ProtNLM"/>
    </source>
</evidence>
<dbReference type="InterPro" id="IPR059226">
    <property type="entry name" value="Choice_anch_Q_dom"/>
</dbReference>
<dbReference type="Proteomes" id="UP000887043">
    <property type="component" value="Unassembled WGS sequence"/>
</dbReference>